<gene>
    <name evidence="2" type="primary">NECAB2</name>
</gene>
<dbReference type="AlphaFoldDB" id="A0A803YQE7"/>
<dbReference type="GeneTree" id="ENSGT00950000183131"/>
<reference evidence="2 3" key="1">
    <citation type="journal article" date="2010" name="PLoS Biol.">
        <title>Multi-platform next-generation sequencing of the domestic turkey (Meleagris gallopavo): genome assembly and analysis.</title>
        <authorList>
            <person name="Dalloul R.A."/>
            <person name="Long J.A."/>
            <person name="Zimin A.V."/>
            <person name="Aslam L."/>
            <person name="Beal K."/>
            <person name="Blomberg L.A."/>
            <person name="Bouffard P."/>
            <person name="Burt D.W."/>
            <person name="Crasta O."/>
            <person name="Crooijmans R.P."/>
            <person name="Cooper K."/>
            <person name="Coulombe R.A."/>
            <person name="De S."/>
            <person name="Delany M.E."/>
            <person name="Dodgson J.B."/>
            <person name="Dong J.J."/>
            <person name="Evans C."/>
            <person name="Frederickson K.M."/>
            <person name="Flicek P."/>
            <person name="Florea L."/>
            <person name="Folkerts O."/>
            <person name="Groenen M.A."/>
            <person name="Harkins T.T."/>
            <person name="Herrero J."/>
            <person name="Hoffmann S."/>
            <person name="Megens H.J."/>
            <person name="Jiang A."/>
            <person name="de Jong P."/>
            <person name="Kaiser P."/>
            <person name="Kim H."/>
            <person name="Kim K.W."/>
            <person name="Kim S."/>
            <person name="Langenberger D."/>
            <person name="Lee M.K."/>
            <person name="Lee T."/>
            <person name="Mane S."/>
            <person name="Marcais G."/>
            <person name="Marz M."/>
            <person name="McElroy A.P."/>
            <person name="Modise T."/>
            <person name="Nefedov M."/>
            <person name="Notredame C."/>
            <person name="Paton I.R."/>
            <person name="Payne W.S."/>
            <person name="Pertea G."/>
            <person name="Prickett D."/>
            <person name="Puiu D."/>
            <person name="Qioa D."/>
            <person name="Raineri E."/>
            <person name="Ruffier M."/>
            <person name="Salzberg S.L."/>
            <person name="Schatz M.C."/>
            <person name="Scheuring C."/>
            <person name="Schmidt C.J."/>
            <person name="Schroeder S."/>
            <person name="Searle S.M."/>
            <person name="Smith E.J."/>
            <person name="Smith J."/>
            <person name="Sonstegard T.S."/>
            <person name="Stadler P.F."/>
            <person name="Tafer H."/>
            <person name="Tu Z.J."/>
            <person name="Van Tassell C.P."/>
            <person name="Vilella A.J."/>
            <person name="Williams K.P."/>
            <person name="Yorke J.A."/>
            <person name="Zhang L."/>
            <person name="Zhang H.B."/>
            <person name="Zhang X."/>
            <person name="Zhang Y."/>
            <person name="Reed K.M."/>
        </authorList>
    </citation>
    <scope>NUCLEOTIDE SEQUENCE [LARGE SCALE GENOMIC DNA]</scope>
</reference>
<evidence type="ECO:0000313" key="2">
    <source>
        <dbReference type="Ensembl" id="ENSMGAP00000033995.1"/>
    </source>
</evidence>
<evidence type="ECO:0000313" key="3">
    <source>
        <dbReference type="Proteomes" id="UP000001645"/>
    </source>
</evidence>
<keyword evidence="3" id="KW-1185">Reference proteome</keyword>
<evidence type="ECO:0000256" key="1">
    <source>
        <dbReference type="SAM" id="MobiDB-lite"/>
    </source>
</evidence>
<feature type="region of interest" description="Disordered" evidence="1">
    <location>
        <begin position="20"/>
        <end position="41"/>
    </location>
</feature>
<reference evidence="2" key="3">
    <citation type="submission" date="2025-09" db="UniProtKB">
        <authorList>
            <consortium name="Ensembl"/>
        </authorList>
    </citation>
    <scope>IDENTIFICATION</scope>
</reference>
<organism evidence="2 3">
    <name type="scientific">Meleagris gallopavo</name>
    <name type="common">Wild turkey</name>
    <dbReference type="NCBI Taxonomy" id="9103"/>
    <lineage>
        <taxon>Eukaryota</taxon>
        <taxon>Metazoa</taxon>
        <taxon>Chordata</taxon>
        <taxon>Craniata</taxon>
        <taxon>Vertebrata</taxon>
        <taxon>Euteleostomi</taxon>
        <taxon>Archelosauria</taxon>
        <taxon>Archosauria</taxon>
        <taxon>Dinosauria</taxon>
        <taxon>Saurischia</taxon>
        <taxon>Theropoda</taxon>
        <taxon>Coelurosauria</taxon>
        <taxon>Aves</taxon>
        <taxon>Neognathae</taxon>
        <taxon>Galloanserae</taxon>
        <taxon>Galliformes</taxon>
        <taxon>Phasianidae</taxon>
        <taxon>Meleagridinae</taxon>
        <taxon>Meleagris</taxon>
    </lineage>
</organism>
<feature type="compositionally biased region" description="Polar residues" evidence="1">
    <location>
        <begin position="32"/>
        <end position="41"/>
    </location>
</feature>
<dbReference type="InterPro" id="IPR039862">
    <property type="entry name" value="NECAB1/2/3"/>
</dbReference>
<dbReference type="Bgee" id="ENSMGAG00000000862">
    <property type="expression patterns" value="Expressed in brain and 13 other cell types or tissues"/>
</dbReference>
<dbReference type="Proteomes" id="UP000001645">
    <property type="component" value="Chromosome 13"/>
</dbReference>
<dbReference type="Ensembl" id="ENSMGAT00000033399.1">
    <property type="protein sequence ID" value="ENSMGAP00000033995.1"/>
    <property type="gene ID" value="ENSMGAG00000000862.3"/>
</dbReference>
<sequence length="250" mass="28037">MRKHSFEMMGSCPWRSSRPFFPTGRSMRRNSRISSTPSTQTTQNYFANHMGDYEDVLASLETLNLSILKAMDYTKRVYESGSNMDQFVTRFLLKETANQTQSLLSSVESAVDAIDEQTNPCRSAIAPSPPPMLLSWSHYEGLLRGSRPCKRKWWRSCLSHLPQELSGLSSEQSQPWDLAHDGPMTWPSPSHPIPTLSPITSYSSPSLFPILRGEPEEGGGDCLKIHLNQGNTKGYLQDCPNSPSWDTMGC</sequence>
<proteinExistence type="predicted"/>
<dbReference type="PANTHER" id="PTHR12178:SF2">
    <property type="entry name" value="N-TERMINAL EF-HAND CALCIUM-BINDING PROTEIN 2"/>
    <property type="match status" value="1"/>
</dbReference>
<name>A0A803YQE7_MELGA</name>
<reference evidence="2" key="2">
    <citation type="submission" date="2025-08" db="UniProtKB">
        <authorList>
            <consortium name="Ensembl"/>
        </authorList>
    </citation>
    <scope>IDENTIFICATION</scope>
</reference>
<dbReference type="GO" id="GO:0042984">
    <property type="term" value="P:regulation of amyloid precursor protein biosynthetic process"/>
    <property type="evidence" value="ECO:0007669"/>
    <property type="project" value="TreeGrafter"/>
</dbReference>
<dbReference type="GO" id="GO:0005737">
    <property type="term" value="C:cytoplasm"/>
    <property type="evidence" value="ECO:0007669"/>
    <property type="project" value="TreeGrafter"/>
</dbReference>
<dbReference type="PANTHER" id="PTHR12178">
    <property type="entry name" value="EF-HAND DOMAIN-CONTAINING PROTEIN"/>
    <property type="match status" value="1"/>
</dbReference>
<protein>
    <submittedName>
        <fullName evidence="2">Uncharacterized protein</fullName>
    </submittedName>
</protein>
<accession>A0A803YQE7</accession>